<keyword evidence="3 5" id="KW-0067">ATP-binding</keyword>
<organism evidence="5 6">
    <name type="scientific">Lapidilactobacillus achengensis</name>
    <dbReference type="NCBI Taxonomy" id="2486000"/>
    <lineage>
        <taxon>Bacteria</taxon>
        <taxon>Bacillati</taxon>
        <taxon>Bacillota</taxon>
        <taxon>Bacilli</taxon>
        <taxon>Lactobacillales</taxon>
        <taxon>Lactobacillaceae</taxon>
        <taxon>Lapidilactobacillus</taxon>
    </lineage>
</organism>
<gene>
    <name evidence="5" type="ORF">ACFQHW_02585</name>
</gene>
<evidence type="ECO:0000313" key="6">
    <source>
        <dbReference type="Proteomes" id="UP001596310"/>
    </source>
</evidence>
<dbReference type="InterPro" id="IPR003593">
    <property type="entry name" value="AAA+_ATPase"/>
</dbReference>
<dbReference type="GO" id="GO:0005524">
    <property type="term" value="F:ATP binding"/>
    <property type="evidence" value="ECO:0007669"/>
    <property type="project" value="UniProtKB-KW"/>
</dbReference>
<feature type="domain" description="ABC transporter" evidence="4">
    <location>
        <begin position="2"/>
        <end position="207"/>
    </location>
</feature>
<comment type="caution">
    <text evidence="5">The sequence shown here is derived from an EMBL/GenBank/DDBJ whole genome shotgun (WGS) entry which is preliminary data.</text>
</comment>
<dbReference type="Pfam" id="PF00005">
    <property type="entry name" value="ABC_tran"/>
    <property type="match status" value="1"/>
</dbReference>
<dbReference type="PROSITE" id="PS50893">
    <property type="entry name" value="ABC_TRANSPORTER_2"/>
    <property type="match status" value="1"/>
</dbReference>
<dbReference type="EMBL" id="JBHSSM010000007">
    <property type="protein sequence ID" value="MFC6314453.1"/>
    <property type="molecule type" value="Genomic_DNA"/>
</dbReference>
<keyword evidence="2" id="KW-0547">Nucleotide-binding</keyword>
<dbReference type="RefSeq" id="WP_125601425.1">
    <property type="nucleotide sequence ID" value="NZ_JBHSSM010000007.1"/>
</dbReference>
<dbReference type="PANTHER" id="PTHR42939:SF1">
    <property type="entry name" value="ABC TRANSPORTER ATP-BINDING PROTEIN ALBC-RELATED"/>
    <property type="match status" value="1"/>
</dbReference>
<protein>
    <submittedName>
        <fullName evidence="5">ATP-binding cassette domain-containing protein</fullName>
    </submittedName>
</protein>
<dbReference type="Gene3D" id="3.40.50.300">
    <property type="entry name" value="P-loop containing nucleotide triphosphate hydrolases"/>
    <property type="match status" value="1"/>
</dbReference>
<dbReference type="InterPro" id="IPR017871">
    <property type="entry name" value="ABC_transporter-like_CS"/>
</dbReference>
<reference evidence="6" key="1">
    <citation type="journal article" date="2019" name="Int. J. Syst. Evol. Microbiol.">
        <title>The Global Catalogue of Microorganisms (GCM) 10K type strain sequencing project: providing services to taxonomists for standard genome sequencing and annotation.</title>
        <authorList>
            <consortium name="The Broad Institute Genomics Platform"/>
            <consortium name="The Broad Institute Genome Sequencing Center for Infectious Disease"/>
            <person name="Wu L."/>
            <person name="Ma J."/>
        </authorList>
    </citation>
    <scope>NUCLEOTIDE SEQUENCE [LARGE SCALE GENOMIC DNA]</scope>
    <source>
        <strain evidence="6">CCM 8897</strain>
    </source>
</reference>
<sequence>MIEVKQISKAIKGQPILDRISVNFEAGYIYGLRGKNGAGKTMLLRAIAGLINIDTGKIIINDQTLHDEIDFPPSLGILIENDNLLPEHTAMRNLQLLARIKKVASDTDIETAIRRVGLDPADQRIVKKFSLGMRQRLAIAQAIFERPDLILLDEPTNAIDTDGVEQVREILLAEKKRGATIVIASHSQEDLAVLADVVYEMAEGHLQ</sequence>
<evidence type="ECO:0000313" key="5">
    <source>
        <dbReference type="EMBL" id="MFC6314453.1"/>
    </source>
</evidence>
<dbReference type="SUPFAM" id="SSF52540">
    <property type="entry name" value="P-loop containing nucleoside triphosphate hydrolases"/>
    <property type="match status" value="1"/>
</dbReference>
<dbReference type="InterPro" id="IPR027417">
    <property type="entry name" value="P-loop_NTPase"/>
</dbReference>
<dbReference type="InterPro" id="IPR003439">
    <property type="entry name" value="ABC_transporter-like_ATP-bd"/>
</dbReference>
<evidence type="ECO:0000259" key="4">
    <source>
        <dbReference type="PROSITE" id="PS50893"/>
    </source>
</evidence>
<name>A0ABW1UM73_9LACO</name>
<evidence type="ECO:0000256" key="2">
    <source>
        <dbReference type="ARBA" id="ARBA00022741"/>
    </source>
</evidence>
<dbReference type="InterPro" id="IPR051782">
    <property type="entry name" value="ABC_Transporter_VariousFunc"/>
</dbReference>
<keyword evidence="1" id="KW-0813">Transport</keyword>
<dbReference type="SMART" id="SM00382">
    <property type="entry name" value="AAA"/>
    <property type="match status" value="1"/>
</dbReference>
<dbReference type="Proteomes" id="UP001596310">
    <property type="component" value="Unassembled WGS sequence"/>
</dbReference>
<dbReference type="PROSITE" id="PS00211">
    <property type="entry name" value="ABC_TRANSPORTER_1"/>
    <property type="match status" value="1"/>
</dbReference>
<accession>A0ABW1UM73</accession>
<dbReference type="PANTHER" id="PTHR42939">
    <property type="entry name" value="ABC TRANSPORTER ATP-BINDING PROTEIN ALBC-RELATED"/>
    <property type="match status" value="1"/>
</dbReference>
<keyword evidence="6" id="KW-1185">Reference proteome</keyword>
<evidence type="ECO:0000256" key="3">
    <source>
        <dbReference type="ARBA" id="ARBA00022840"/>
    </source>
</evidence>
<proteinExistence type="predicted"/>
<evidence type="ECO:0000256" key="1">
    <source>
        <dbReference type="ARBA" id="ARBA00022448"/>
    </source>
</evidence>